<evidence type="ECO:0000256" key="1">
    <source>
        <dbReference type="SAM" id="MobiDB-lite"/>
    </source>
</evidence>
<evidence type="ECO:0000256" key="2">
    <source>
        <dbReference type="SAM" id="SignalP"/>
    </source>
</evidence>
<keyword evidence="4" id="KW-1185">Reference proteome</keyword>
<proteinExistence type="predicted"/>
<reference evidence="3 4" key="1">
    <citation type="submission" date="2015-12" db="EMBL/GenBank/DDBJ databases">
        <title>The genome of Folsomia candida.</title>
        <authorList>
            <person name="Faddeeva A."/>
            <person name="Derks M.F."/>
            <person name="Anvar Y."/>
            <person name="Smit S."/>
            <person name="Van Straalen N."/>
            <person name="Roelofs D."/>
        </authorList>
    </citation>
    <scope>NUCLEOTIDE SEQUENCE [LARGE SCALE GENOMIC DNA]</scope>
    <source>
        <strain evidence="3 4">VU population</strain>
        <tissue evidence="3">Whole body</tissue>
    </source>
</reference>
<keyword evidence="2" id="KW-0732">Signal</keyword>
<sequence length="115" mass="12118">MTVLQIALGLVLAITATSGCNFGVGNFGIGNFGVGNVGIGNKGFLNAGLLNIGFAQTGLRNIGALNFLPIPNTISVFNVPVSPNLTPLAGRRRRRRSTLHYESSPHKQFPSSIKL</sequence>
<name>A0A226E2S7_FOLCA</name>
<gene>
    <name evidence="3" type="ORF">Fcan01_12951</name>
</gene>
<organism evidence="3 4">
    <name type="scientific">Folsomia candida</name>
    <name type="common">Springtail</name>
    <dbReference type="NCBI Taxonomy" id="158441"/>
    <lineage>
        <taxon>Eukaryota</taxon>
        <taxon>Metazoa</taxon>
        <taxon>Ecdysozoa</taxon>
        <taxon>Arthropoda</taxon>
        <taxon>Hexapoda</taxon>
        <taxon>Collembola</taxon>
        <taxon>Entomobryomorpha</taxon>
        <taxon>Isotomoidea</taxon>
        <taxon>Isotomidae</taxon>
        <taxon>Proisotominae</taxon>
        <taxon>Folsomia</taxon>
    </lineage>
</organism>
<comment type="caution">
    <text evidence="3">The sequence shown here is derived from an EMBL/GenBank/DDBJ whole genome shotgun (WGS) entry which is preliminary data.</text>
</comment>
<dbReference type="Proteomes" id="UP000198287">
    <property type="component" value="Unassembled WGS sequence"/>
</dbReference>
<feature type="region of interest" description="Disordered" evidence="1">
    <location>
        <begin position="86"/>
        <end position="115"/>
    </location>
</feature>
<protein>
    <submittedName>
        <fullName evidence="3">Putative PPE family protein PPE21</fullName>
    </submittedName>
</protein>
<dbReference type="Pfam" id="PF01469">
    <property type="entry name" value="Pentapeptide_2"/>
    <property type="match status" value="1"/>
</dbReference>
<evidence type="ECO:0000313" key="4">
    <source>
        <dbReference type="Proteomes" id="UP000198287"/>
    </source>
</evidence>
<dbReference type="EMBL" id="LNIX01000007">
    <property type="protein sequence ID" value="OXA51570.1"/>
    <property type="molecule type" value="Genomic_DNA"/>
</dbReference>
<accession>A0A226E2S7</accession>
<feature type="signal peptide" evidence="2">
    <location>
        <begin position="1"/>
        <end position="19"/>
    </location>
</feature>
<dbReference type="InterPro" id="IPR002989">
    <property type="entry name" value="Mycobac_pentapep"/>
</dbReference>
<feature type="chain" id="PRO_5013098852" evidence="2">
    <location>
        <begin position="20"/>
        <end position="115"/>
    </location>
</feature>
<dbReference type="AlphaFoldDB" id="A0A226E2S7"/>
<evidence type="ECO:0000313" key="3">
    <source>
        <dbReference type="EMBL" id="OXA51570.1"/>
    </source>
</evidence>